<evidence type="ECO:0000256" key="9">
    <source>
        <dbReference type="ARBA" id="ARBA00022853"/>
    </source>
</evidence>
<keyword evidence="9 16" id="KW-0156">Chromatin regulator</keyword>
<dbReference type="CDD" id="cd20072">
    <property type="entry name" value="SET_SET1"/>
    <property type="match status" value="1"/>
</dbReference>
<keyword evidence="5 16" id="KW-0158">Chromosome</keyword>
<evidence type="ECO:0000256" key="14">
    <source>
        <dbReference type="ARBA" id="ARBA00047583"/>
    </source>
</evidence>
<dbReference type="SMART" id="SM00317">
    <property type="entry name" value="SET"/>
    <property type="match status" value="1"/>
</dbReference>
<dbReference type="PROSITE" id="PS50280">
    <property type="entry name" value="SET"/>
    <property type="match status" value="1"/>
</dbReference>
<accession>A0A9P7Z6A3</accession>
<proteinExistence type="predicted"/>
<dbReference type="InterPro" id="IPR001214">
    <property type="entry name" value="SET_dom"/>
</dbReference>
<comment type="catalytic activity">
    <reaction evidence="13 16">
        <text>L-lysyl(4)-[histone H3] + 3 S-adenosyl-L-methionine = N(6),N(6),N(6)-trimethyl-L-lysyl(4)-[histone H3] + 3 S-adenosyl-L-homocysteine + 3 H(+)</text>
        <dbReference type="Rhea" id="RHEA:60260"/>
        <dbReference type="Rhea" id="RHEA-COMP:15537"/>
        <dbReference type="Rhea" id="RHEA-COMP:15547"/>
        <dbReference type="ChEBI" id="CHEBI:15378"/>
        <dbReference type="ChEBI" id="CHEBI:29969"/>
        <dbReference type="ChEBI" id="CHEBI:57856"/>
        <dbReference type="ChEBI" id="CHEBI:59789"/>
        <dbReference type="ChEBI" id="CHEBI:61961"/>
        <dbReference type="EC" id="2.1.1.354"/>
    </reaction>
</comment>
<organism evidence="20 21">
    <name type="scientific">Calycina marina</name>
    <dbReference type="NCBI Taxonomy" id="1763456"/>
    <lineage>
        <taxon>Eukaryota</taxon>
        <taxon>Fungi</taxon>
        <taxon>Dikarya</taxon>
        <taxon>Ascomycota</taxon>
        <taxon>Pezizomycotina</taxon>
        <taxon>Leotiomycetes</taxon>
        <taxon>Helotiales</taxon>
        <taxon>Pezizellaceae</taxon>
        <taxon>Calycina</taxon>
    </lineage>
</organism>
<evidence type="ECO:0000256" key="3">
    <source>
        <dbReference type="ARBA" id="ARBA00012182"/>
    </source>
</evidence>
<evidence type="ECO:0000256" key="10">
    <source>
        <dbReference type="ARBA" id="ARBA00023242"/>
    </source>
</evidence>
<feature type="region of interest" description="Disordered" evidence="17">
    <location>
        <begin position="561"/>
        <end position="619"/>
    </location>
</feature>
<dbReference type="InterPro" id="IPR024657">
    <property type="entry name" value="COMPASS_Set1_N-SET"/>
</dbReference>
<feature type="compositionally biased region" description="Basic and acidic residues" evidence="17">
    <location>
        <begin position="842"/>
        <end position="853"/>
    </location>
</feature>
<evidence type="ECO:0000313" key="20">
    <source>
        <dbReference type="EMBL" id="KAG9246142.1"/>
    </source>
</evidence>
<dbReference type="PANTHER" id="PTHR45814:SF2">
    <property type="entry name" value="HISTONE-LYSINE N-METHYLTRANSFERASE SETD1"/>
    <property type="match status" value="1"/>
</dbReference>
<dbReference type="GO" id="GO:0032259">
    <property type="term" value="P:methylation"/>
    <property type="evidence" value="ECO:0007669"/>
    <property type="project" value="UniProtKB-KW"/>
</dbReference>
<feature type="compositionally biased region" description="Basic residues" evidence="17">
    <location>
        <begin position="900"/>
        <end position="912"/>
    </location>
</feature>
<dbReference type="InterPro" id="IPR017111">
    <property type="entry name" value="Set1_fungi"/>
</dbReference>
<dbReference type="OrthoDB" id="308383at2759"/>
<evidence type="ECO:0000256" key="12">
    <source>
        <dbReference type="ARBA" id="ARBA00044515"/>
    </source>
</evidence>
<comment type="catalytic activity">
    <reaction evidence="14">
        <text>N(6)-methyl-L-lysyl(4)-[histone H3] + S-adenosyl-L-methionine = N(6),N(6)-dimethyl-L-lysyl(4)-[histone H3] + S-adenosyl-L-homocysteine + H(+)</text>
        <dbReference type="Rhea" id="RHEA:60268"/>
        <dbReference type="Rhea" id="RHEA-COMP:15540"/>
        <dbReference type="Rhea" id="RHEA-COMP:15543"/>
        <dbReference type="ChEBI" id="CHEBI:15378"/>
        <dbReference type="ChEBI" id="CHEBI:57856"/>
        <dbReference type="ChEBI" id="CHEBI:59789"/>
        <dbReference type="ChEBI" id="CHEBI:61929"/>
        <dbReference type="ChEBI" id="CHEBI:61976"/>
    </reaction>
</comment>
<protein>
    <recommendedName>
        <fullName evidence="4 16">Histone-lysine N-methyltransferase, H3 lysine-4 specific</fullName>
        <ecNumber evidence="3 16">2.1.1.354</ecNumber>
    </recommendedName>
</protein>
<feature type="compositionally biased region" description="Low complexity" evidence="17">
    <location>
        <begin position="445"/>
        <end position="459"/>
    </location>
</feature>
<keyword evidence="7 16" id="KW-0808">Transferase</keyword>
<evidence type="ECO:0000313" key="21">
    <source>
        <dbReference type="Proteomes" id="UP000887226"/>
    </source>
</evidence>
<dbReference type="PROSITE" id="PS50868">
    <property type="entry name" value="POST_SET"/>
    <property type="match status" value="1"/>
</dbReference>
<feature type="region of interest" description="Disordered" evidence="17">
    <location>
        <begin position="76"/>
        <end position="97"/>
    </location>
</feature>
<evidence type="ECO:0000256" key="17">
    <source>
        <dbReference type="SAM" id="MobiDB-lite"/>
    </source>
</evidence>
<evidence type="ECO:0000256" key="5">
    <source>
        <dbReference type="ARBA" id="ARBA00022454"/>
    </source>
</evidence>
<dbReference type="InterPro" id="IPR035979">
    <property type="entry name" value="RBD_domain_sf"/>
</dbReference>
<feature type="compositionally biased region" description="Basic and acidic residues" evidence="17">
    <location>
        <begin position="913"/>
        <end position="931"/>
    </location>
</feature>
<keyword evidence="6 16" id="KW-0489">Methyltransferase</keyword>
<feature type="compositionally biased region" description="Basic and acidic residues" evidence="17">
    <location>
        <begin position="19"/>
        <end position="29"/>
    </location>
</feature>
<evidence type="ECO:0000256" key="7">
    <source>
        <dbReference type="ARBA" id="ARBA00022679"/>
    </source>
</evidence>
<dbReference type="GO" id="GO:0005694">
    <property type="term" value="C:chromosome"/>
    <property type="evidence" value="ECO:0007669"/>
    <property type="project" value="UniProtKB-SubCell"/>
</dbReference>
<comment type="subunit">
    <text evidence="16">Component of the COMPASS (Set1C) complex.</text>
</comment>
<dbReference type="SUPFAM" id="SSF82199">
    <property type="entry name" value="SET domain"/>
    <property type="match status" value="1"/>
</dbReference>
<feature type="domain" description="Post-SET" evidence="19">
    <location>
        <begin position="1277"/>
        <end position="1293"/>
    </location>
</feature>
<keyword evidence="8 16" id="KW-0949">S-adenosyl-L-methionine</keyword>
<sequence>MSRASGPGFAQFFPTAPKAAKERAKERVKSKLQASESPIIRPVADIQVVYGSSRLGDAGSARPTENINHHGNAAHVPAEDIDLPPGDSLNDVGSASSHSSTVSSVFSASAQCTGVPTAGTSHIVSSLTPLTNIEFSPNPGASPGGYKPSAQTTNTSGFSANNANLHNDVARTQPHTTNHASTEPRILTRDPDRGSAGSKCIYDPICDKKLSPHERKKAEGKRGLPAKYKEFGLEDDAPPADPRLAKGGRLGYINTDFYKQKSRLRHVAYLFRPYKYDSITSIGPGPPTQVVVSGFDPLHNFTNVTAFFSSFGDIAESSNKMHPDTGSFMGFATFKYKDSRAGKHGRPATAIEAAKKAVVTGNGQRIGTRNIKIEYDPDGYKSSRMLEQLLKSNKPPALPPPPPPTKTAAPVSKPLESVKFSAPPPSAPRGPAAHANRGAPFRPYTAPSPVSQSTPTVPAGFAPSKPRALTLIADDSIAEQLETEPYIFVPKDSVPVLPTTIVHMKKRMRHNGFVEVRADRSGYFITFEDNSDGRARLEKCFRDLDGTAFFTYKMYMKMRPYGTSGMRHTSRHSYEDTRRRSRSPPRIHTSSELRDRQDAAARQRGEAADIEDEKKERAKNFDPAKEAIEVIRRELKEQLLRNIRTKIAGPALHNFLDPANHVAKRRKLNIPDPKDAKLPFIHEDIDRDDSPGMGTPNARTDLPDRQPMGPGRLNVTALPRIRKVKGGKGKSQNVFKDPFARARPLAKKAYVRPLHHRLFQSDDEDSEEEREDRSGGRDTVEPESRPHSRISTDDEASDDDFDVVRHPNKDDVASIGTRDEDSMSEANFAVSEPLAQNKKRKLENPHVEAGRKLQKKTDEELFGVDADKIEREFPLSATTDNIPMPDVDAITTAELAEKKKAAKSKNRKKSKKQLFEEREARKREAEGGITDEVLREQSAEESEWEEEIVETAPVETSVEWGMSGISPRATVDDDFLNILDLNGLQNMLKDEEDMPAATNVFDSSANIVGNAETFSWRQEEVKALNRNGYRGLVTSDTTVEGYYVPNPTGCARTEGTKKILNSEKSLYLPHRIKVQKAREEREAQATRAGKNLVAEAAEASKIAAEKARAKGNSRTNRVNNRRFVADLNDQKKTLGGDADILRFNQLKKRKKPVKFARSAIHNWGLYAMENIPVNDMIIEYVGEKVRQQVADLREHRYLKSGIGSSYLFRIDENTVIDATKKGGIARFINHSCMPNCTAKIITVEKSKRIVIYALRDIAQNEELTYDYKFEREIGSTDRIPCLCGTAACKGFLN</sequence>
<dbReference type="GO" id="GO:0140999">
    <property type="term" value="F:histone H3K4 trimethyltransferase activity"/>
    <property type="evidence" value="ECO:0007669"/>
    <property type="project" value="UniProtKB-EC"/>
</dbReference>
<dbReference type="PROSITE" id="PS51572">
    <property type="entry name" value="SAM_MT43_1"/>
    <property type="match status" value="1"/>
</dbReference>
<comment type="subunit">
    <text evidence="12">Component of the Set1C/COMPASS complex.</text>
</comment>
<keyword evidence="10 16" id="KW-0539">Nucleus</keyword>
<dbReference type="InterPro" id="IPR044570">
    <property type="entry name" value="Set1-like"/>
</dbReference>
<dbReference type="Proteomes" id="UP000887226">
    <property type="component" value="Unassembled WGS sequence"/>
</dbReference>
<feature type="domain" description="SET" evidence="18">
    <location>
        <begin position="1151"/>
        <end position="1268"/>
    </location>
</feature>
<comment type="function">
    <text evidence="11">Catalytic component of the COMPASS (Set1C) complex that specifically mono-, di- and trimethylates histone H3 to form H3K4me1/2/3. Binds RNAs which might negatively affect its histone methyltransferase activity. COMPASS recognizes ubiquitinated H2B on one face of the nucleosome which stimulates the methylation of H3 on the opposing face.</text>
</comment>
<dbReference type="Pfam" id="PF00856">
    <property type="entry name" value="SET"/>
    <property type="match status" value="1"/>
</dbReference>
<evidence type="ECO:0000256" key="6">
    <source>
        <dbReference type="ARBA" id="ARBA00022603"/>
    </source>
</evidence>
<feature type="region of interest" description="Disordered" evidence="17">
    <location>
        <begin position="756"/>
        <end position="853"/>
    </location>
</feature>
<feature type="compositionally biased region" description="Basic and acidic residues" evidence="17">
    <location>
        <begin position="589"/>
        <end position="619"/>
    </location>
</feature>
<evidence type="ECO:0000256" key="8">
    <source>
        <dbReference type="ARBA" id="ARBA00022691"/>
    </source>
</evidence>
<evidence type="ECO:0000256" key="13">
    <source>
        <dbReference type="ARBA" id="ARBA00047571"/>
    </source>
</evidence>
<dbReference type="PANTHER" id="PTHR45814">
    <property type="entry name" value="HISTONE-LYSINE N-METHYLTRANSFERASE SETD1"/>
    <property type="match status" value="1"/>
</dbReference>
<dbReference type="Gene3D" id="3.30.70.330">
    <property type="match status" value="1"/>
</dbReference>
<dbReference type="EC" id="2.1.1.354" evidence="3 16"/>
<dbReference type="InterPro" id="IPR003616">
    <property type="entry name" value="Post-SET_dom"/>
</dbReference>
<feature type="compositionally biased region" description="Basic and acidic residues" evidence="17">
    <location>
        <begin position="771"/>
        <end position="792"/>
    </location>
</feature>
<dbReference type="SMART" id="SM00508">
    <property type="entry name" value="PostSET"/>
    <property type="match status" value="1"/>
</dbReference>
<comment type="subcellular location">
    <subcellularLocation>
        <location evidence="2">Chromosome</location>
    </subcellularLocation>
    <subcellularLocation>
        <location evidence="1 16">Nucleus</location>
    </subcellularLocation>
</comment>
<gene>
    <name evidence="20" type="ORF">BJ878DRAFT_498201</name>
</gene>
<keyword evidence="21" id="KW-1185">Reference proteome</keyword>
<dbReference type="Gene3D" id="2.170.270.10">
    <property type="entry name" value="SET domain"/>
    <property type="match status" value="1"/>
</dbReference>
<dbReference type="InterPro" id="IPR012677">
    <property type="entry name" value="Nucleotide-bd_a/b_plait_sf"/>
</dbReference>
<evidence type="ECO:0000256" key="15">
    <source>
        <dbReference type="ARBA" id="ARBA00049129"/>
    </source>
</evidence>
<evidence type="ECO:0000259" key="18">
    <source>
        <dbReference type="PROSITE" id="PS50280"/>
    </source>
</evidence>
<evidence type="ECO:0000256" key="2">
    <source>
        <dbReference type="ARBA" id="ARBA00004286"/>
    </source>
</evidence>
<evidence type="ECO:0000256" key="16">
    <source>
        <dbReference type="PIRNR" id="PIRNR037104"/>
    </source>
</evidence>
<comment type="caution">
    <text evidence="20">The sequence shown here is derived from an EMBL/GenBank/DDBJ whole genome shotgun (WGS) entry which is preliminary data.</text>
</comment>
<feature type="region of interest" description="Disordered" evidence="17">
    <location>
        <begin position="684"/>
        <end position="713"/>
    </location>
</feature>
<evidence type="ECO:0000259" key="19">
    <source>
        <dbReference type="PROSITE" id="PS50868"/>
    </source>
</evidence>
<reference evidence="20" key="1">
    <citation type="journal article" date="2021" name="IMA Fungus">
        <title>Genomic characterization of three marine fungi, including Emericellopsis atlantica sp. nov. with signatures of a generalist lifestyle and marine biomass degradation.</title>
        <authorList>
            <person name="Hagestad O.C."/>
            <person name="Hou L."/>
            <person name="Andersen J.H."/>
            <person name="Hansen E.H."/>
            <person name="Altermark B."/>
            <person name="Li C."/>
            <person name="Kuhnert E."/>
            <person name="Cox R.J."/>
            <person name="Crous P.W."/>
            <person name="Spatafora J.W."/>
            <person name="Lail K."/>
            <person name="Amirebrahimi M."/>
            <person name="Lipzen A."/>
            <person name="Pangilinan J."/>
            <person name="Andreopoulos W."/>
            <person name="Hayes R.D."/>
            <person name="Ng V."/>
            <person name="Grigoriev I.V."/>
            <person name="Jackson S.A."/>
            <person name="Sutton T.D.S."/>
            <person name="Dobson A.D.W."/>
            <person name="Rama T."/>
        </authorList>
    </citation>
    <scope>NUCLEOTIDE SEQUENCE</scope>
    <source>
        <strain evidence="20">TRa3180A</strain>
    </source>
</reference>
<dbReference type="InterPro" id="IPR046341">
    <property type="entry name" value="SET_dom_sf"/>
</dbReference>
<feature type="region of interest" description="Disordered" evidence="17">
    <location>
        <begin position="1"/>
        <end position="35"/>
    </location>
</feature>
<dbReference type="SUPFAM" id="SSF54928">
    <property type="entry name" value="RNA-binding domain, RBD"/>
    <property type="match status" value="1"/>
</dbReference>
<feature type="compositionally biased region" description="Acidic residues" evidence="17">
    <location>
        <begin position="761"/>
        <end position="770"/>
    </location>
</feature>
<dbReference type="Pfam" id="PF11764">
    <property type="entry name" value="N-SET"/>
    <property type="match status" value="1"/>
</dbReference>
<evidence type="ECO:0000256" key="4">
    <source>
        <dbReference type="ARBA" id="ARBA00015839"/>
    </source>
</evidence>
<dbReference type="GO" id="GO:0048188">
    <property type="term" value="C:Set1C/COMPASS complex"/>
    <property type="evidence" value="ECO:0007669"/>
    <property type="project" value="InterPro"/>
</dbReference>
<evidence type="ECO:0000256" key="1">
    <source>
        <dbReference type="ARBA" id="ARBA00004123"/>
    </source>
</evidence>
<dbReference type="GO" id="GO:0003676">
    <property type="term" value="F:nucleic acid binding"/>
    <property type="evidence" value="ECO:0007669"/>
    <property type="project" value="InterPro"/>
</dbReference>
<feature type="region of interest" description="Disordered" evidence="17">
    <location>
        <begin position="899"/>
        <end position="931"/>
    </location>
</feature>
<feature type="region of interest" description="Disordered" evidence="17">
    <location>
        <begin position="174"/>
        <end position="195"/>
    </location>
</feature>
<feature type="compositionally biased region" description="Pro residues" evidence="17">
    <location>
        <begin position="396"/>
        <end position="405"/>
    </location>
</feature>
<feature type="region of interest" description="Disordered" evidence="17">
    <location>
        <begin position="392"/>
        <end position="411"/>
    </location>
</feature>
<dbReference type="Pfam" id="PF11767">
    <property type="entry name" value="SET_assoc"/>
    <property type="match status" value="1"/>
</dbReference>
<evidence type="ECO:0000256" key="11">
    <source>
        <dbReference type="ARBA" id="ARBA00044492"/>
    </source>
</evidence>
<name>A0A9P7Z6A3_9HELO</name>
<feature type="compositionally biased region" description="Basic and acidic residues" evidence="17">
    <location>
        <begin position="802"/>
        <end position="821"/>
    </location>
</feature>
<comment type="function">
    <text evidence="16">Catalytic component of the COMPASS (Set1C) complex that specifically mono-, di- and trimethylates histone H3 to form H3K4me1/2/3. COMPASS recognizes ubiquitinated H2B on one face of the nucleosome which stimulates the methylation of H3 on the opposing face.</text>
</comment>
<feature type="region of interest" description="Disordered" evidence="17">
    <location>
        <begin position="416"/>
        <end position="462"/>
    </location>
</feature>
<dbReference type="PIRSF" id="PIRSF037104">
    <property type="entry name" value="Histone_H3-K4_mtfrase_Set1_fun"/>
    <property type="match status" value="1"/>
</dbReference>
<comment type="catalytic activity">
    <reaction evidence="15">
        <text>N(6),N(6)-dimethyl-L-lysyl(4)-[histone H3] + S-adenosyl-L-methionine = N(6),N(6),N(6)-trimethyl-L-lysyl(4)-[histone H3] + S-adenosyl-L-homocysteine + H(+)</text>
        <dbReference type="Rhea" id="RHEA:60272"/>
        <dbReference type="Rhea" id="RHEA-COMP:15537"/>
        <dbReference type="Rhea" id="RHEA-COMP:15540"/>
        <dbReference type="ChEBI" id="CHEBI:15378"/>
        <dbReference type="ChEBI" id="CHEBI:57856"/>
        <dbReference type="ChEBI" id="CHEBI:59789"/>
        <dbReference type="ChEBI" id="CHEBI:61961"/>
        <dbReference type="ChEBI" id="CHEBI:61976"/>
    </reaction>
</comment>
<dbReference type="SMART" id="SM01291">
    <property type="entry name" value="N-SET"/>
    <property type="match status" value="1"/>
</dbReference>
<dbReference type="InterPro" id="IPR024636">
    <property type="entry name" value="SET_assoc"/>
</dbReference>
<dbReference type="EMBL" id="MU253815">
    <property type="protein sequence ID" value="KAG9246142.1"/>
    <property type="molecule type" value="Genomic_DNA"/>
</dbReference>